<proteinExistence type="predicted"/>
<evidence type="ECO:0000313" key="2">
    <source>
        <dbReference type="EMBL" id="MDV6298404.1"/>
    </source>
</evidence>
<gene>
    <name evidence="3" type="ORF">DQ226_05645</name>
    <name evidence="1" type="ORF">QYF62_10655</name>
    <name evidence="2" type="ORF">R3P82_04690</name>
</gene>
<dbReference type="Proteomes" id="UP001185873">
    <property type="component" value="Unassembled WGS sequence"/>
</dbReference>
<dbReference type="Proteomes" id="UP001172702">
    <property type="component" value="Unassembled WGS sequence"/>
</dbReference>
<reference evidence="3 4" key="1">
    <citation type="submission" date="2018-06" db="EMBL/GenBank/DDBJ databases">
        <title>Whole genome sequencing of four bacterial strains from South Shetland trench revealing bio-synthetic gene clusters.</title>
        <authorList>
            <person name="Abdel-Mageed W.M."/>
            <person name="Lehri B."/>
            <person name="Jarmusch S.A."/>
            <person name="Miranda K."/>
            <person name="Goodfellow M."/>
            <person name="Jaspars M."/>
            <person name="Karlyshev A.V."/>
        </authorList>
    </citation>
    <scope>NUCLEOTIDE SEQUENCE [LARGE SCALE GENOMIC DNA]</scope>
    <source>
        <strain evidence="3 4">SST1</strain>
    </source>
</reference>
<dbReference type="EMBL" id="JAWLKJ010000001">
    <property type="protein sequence ID" value="MDV6298404.1"/>
    <property type="molecule type" value="Genomic_DNA"/>
</dbReference>
<dbReference type="AlphaFoldDB" id="A0A365PBW9"/>
<protein>
    <submittedName>
        <fullName evidence="3">Uncharacterized protein</fullName>
    </submittedName>
</protein>
<evidence type="ECO:0000313" key="4">
    <source>
        <dbReference type="Proteomes" id="UP000252187"/>
    </source>
</evidence>
<dbReference type="RefSeq" id="WP_067716829.1">
    <property type="nucleotide sequence ID" value="NZ_CANNAK010000004.1"/>
</dbReference>
<evidence type="ECO:0000313" key="3">
    <source>
        <dbReference type="EMBL" id="RBA38192.1"/>
    </source>
</evidence>
<reference evidence="2" key="3">
    <citation type="submission" date="2023-10" db="EMBL/GenBank/DDBJ databases">
        <title>Development of a sustainable strategy for remediation of hydrocarbon-contaminated territories based on the waste exchange concept.</title>
        <authorList>
            <person name="Krivoruchko A."/>
        </authorList>
    </citation>
    <scope>NUCLEOTIDE SEQUENCE</scope>
    <source>
        <strain evidence="2">IEGM 1175</strain>
    </source>
</reference>
<organism evidence="3 4">
    <name type="scientific">Dietzia maris</name>
    <dbReference type="NCBI Taxonomy" id="37915"/>
    <lineage>
        <taxon>Bacteria</taxon>
        <taxon>Bacillati</taxon>
        <taxon>Actinomycetota</taxon>
        <taxon>Actinomycetes</taxon>
        <taxon>Mycobacteriales</taxon>
        <taxon>Dietziaceae</taxon>
        <taxon>Dietzia</taxon>
    </lineage>
</organism>
<reference evidence="1 5" key="2">
    <citation type="submission" date="2023-07" db="EMBL/GenBank/DDBJ databases">
        <title>Strategy for survival of the halotoleranting strain Dietzia MX2 from the Yakshinskoe mineral salts deposit.</title>
        <authorList>
            <person name="Kharitonova M.A."/>
            <person name="Kupriyanova-Ashina F.G."/>
            <person name="Shakirov T.R."/>
            <person name="Vafina M.S."/>
            <person name="Ilinskaya O.N."/>
        </authorList>
    </citation>
    <scope>NUCLEOTIDE SEQUENCE [LARGE SCALE GENOMIC DNA]</scope>
    <source>
        <strain evidence="1 5">MX2</strain>
    </source>
</reference>
<dbReference type="GeneID" id="36308983"/>
<name>A0A365PBW9_9ACTN</name>
<sequence>MSHIVSCRFEVSGVRNDRDVKKALQALYDIFAEHGLGQATFELTGAEHAQLYVKHPDTVRPDPAIIEKALARAGDFRVVSTHLHSSN</sequence>
<evidence type="ECO:0000313" key="5">
    <source>
        <dbReference type="Proteomes" id="UP001172702"/>
    </source>
</evidence>
<evidence type="ECO:0000313" key="1">
    <source>
        <dbReference type="EMBL" id="MDN4506512.1"/>
    </source>
</evidence>
<dbReference type="Proteomes" id="UP000252187">
    <property type="component" value="Unassembled WGS sequence"/>
</dbReference>
<comment type="caution">
    <text evidence="3">The sequence shown here is derived from an EMBL/GenBank/DDBJ whole genome shotgun (WGS) entry which is preliminary data.</text>
</comment>
<keyword evidence="5" id="KW-1185">Reference proteome</keyword>
<dbReference type="EMBL" id="QNTT01000010">
    <property type="protein sequence ID" value="RBA38192.1"/>
    <property type="molecule type" value="Genomic_DNA"/>
</dbReference>
<accession>A0A365PBW9</accession>
<dbReference type="EMBL" id="JAUHTB010000011">
    <property type="protein sequence ID" value="MDN4506512.1"/>
    <property type="molecule type" value="Genomic_DNA"/>
</dbReference>